<reference evidence="1 2" key="1">
    <citation type="journal article" date="2020" name="Nature">
        <title>Six reference-quality genomes reveal evolution of bat adaptations.</title>
        <authorList>
            <person name="Jebb D."/>
            <person name="Huang Z."/>
            <person name="Pippel M."/>
            <person name="Hughes G.M."/>
            <person name="Lavrichenko K."/>
            <person name="Devanna P."/>
            <person name="Winkler S."/>
            <person name="Jermiin L.S."/>
            <person name="Skirmuntt E.C."/>
            <person name="Katzourakis A."/>
            <person name="Burkitt-Gray L."/>
            <person name="Ray D.A."/>
            <person name="Sullivan K.A.M."/>
            <person name="Roscito J.G."/>
            <person name="Kirilenko B.M."/>
            <person name="Davalos L.M."/>
            <person name="Corthals A.P."/>
            <person name="Power M.L."/>
            <person name="Jones G."/>
            <person name="Ransome R.D."/>
            <person name="Dechmann D.K.N."/>
            <person name="Locatelli A.G."/>
            <person name="Puechmaille S.J."/>
            <person name="Fedrigo O."/>
            <person name="Jarvis E.D."/>
            <person name="Hiller M."/>
            <person name="Vernes S.C."/>
            <person name="Myers E.W."/>
            <person name="Teeling E.C."/>
        </authorList>
    </citation>
    <scope>NUCLEOTIDE SEQUENCE [LARGE SCALE GENOMIC DNA]</scope>
    <source>
        <strain evidence="1">MMolMol1</strain>
        <tissue evidence="1">Muscle</tissue>
    </source>
</reference>
<gene>
    <name evidence="1" type="ORF">HJG59_008038</name>
</gene>
<sequence>MLEKTDEEYGITFKIRILKLVILIPEAAALPSLHMPGPKNERKEQCLWKGDPNANLWAPTWFLQPIPASLREFTCSLMAWDLMLLPRMTEWGVMDSKKFCNDKALESHFMIKINSNDLTNFSRSVC</sequence>
<accession>A0A7J8JX50</accession>
<proteinExistence type="predicted"/>
<name>A0A7J8JX50_MOLMO</name>
<dbReference type="Proteomes" id="UP000550707">
    <property type="component" value="Unassembled WGS sequence"/>
</dbReference>
<organism evidence="1 2">
    <name type="scientific">Molossus molossus</name>
    <name type="common">Pallas' mastiff bat</name>
    <name type="synonym">Vespertilio molossus</name>
    <dbReference type="NCBI Taxonomy" id="27622"/>
    <lineage>
        <taxon>Eukaryota</taxon>
        <taxon>Metazoa</taxon>
        <taxon>Chordata</taxon>
        <taxon>Craniata</taxon>
        <taxon>Vertebrata</taxon>
        <taxon>Euteleostomi</taxon>
        <taxon>Mammalia</taxon>
        <taxon>Eutheria</taxon>
        <taxon>Laurasiatheria</taxon>
        <taxon>Chiroptera</taxon>
        <taxon>Yangochiroptera</taxon>
        <taxon>Molossidae</taxon>
        <taxon>Molossus</taxon>
    </lineage>
</organism>
<dbReference type="InParanoid" id="A0A7J8JX50"/>
<keyword evidence="2" id="KW-1185">Reference proteome</keyword>
<protein>
    <submittedName>
        <fullName evidence="1">Uncharacterized protein</fullName>
    </submittedName>
</protein>
<comment type="caution">
    <text evidence="1">The sequence shown here is derived from an EMBL/GenBank/DDBJ whole genome shotgun (WGS) entry which is preliminary data.</text>
</comment>
<evidence type="ECO:0000313" key="1">
    <source>
        <dbReference type="EMBL" id="KAF6501050.1"/>
    </source>
</evidence>
<dbReference type="EMBL" id="JACASF010000001">
    <property type="protein sequence ID" value="KAF6501050.1"/>
    <property type="molecule type" value="Genomic_DNA"/>
</dbReference>
<dbReference type="AlphaFoldDB" id="A0A7J8JX50"/>
<evidence type="ECO:0000313" key="2">
    <source>
        <dbReference type="Proteomes" id="UP000550707"/>
    </source>
</evidence>